<comment type="caution">
    <text evidence="1">The sequence shown here is derived from an EMBL/GenBank/DDBJ whole genome shotgun (WGS) entry which is preliminary data.</text>
</comment>
<reference evidence="1" key="1">
    <citation type="submission" date="2022-10" db="EMBL/GenBank/DDBJ databases">
        <title>Complete Genome of Trichothecium roseum strain YXFP-22015, a Plant Pathogen Isolated from Citrus.</title>
        <authorList>
            <person name="Wang Y."/>
            <person name="Zhu L."/>
        </authorList>
    </citation>
    <scope>NUCLEOTIDE SEQUENCE</scope>
    <source>
        <strain evidence="1">YXFP-22015</strain>
    </source>
</reference>
<dbReference type="Proteomes" id="UP001163324">
    <property type="component" value="Chromosome 1"/>
</dbReference>
<keyword evidence="2" id="KW-1185">Reference proteome</keyword>
<sequence>MFYSHEILTNTQYGVATIWLVATVGKGSQRRLSRKVIQEVDVPRACNKIIDPGAPLALRLQGNLLYGVSRVHSHQTGYMLHDVEKTQAEMMSMFRALLPSQLDDNMISPSSHQAKKHQIALQDDPSFDPLGNLPRLDFITWDANPPQHESQYSHPNSFYTPVTSQQSNSSGRHSGGFNINLPESLPSMASHRIHSDLDRPSPLVLEGMNEPDPLASFDPFADDPFIGVGDLGLNFDGDGNLIETMDDEFELPLLPGSDGNQLQPGTGAKQGNEPNVIIVGETEIPGARGPTAQQLLQASNDAIPSSVPETPSPPKNTVSLRKSRARKFNVMVDRTERISSAELRAWSDDYLENMDSLRAAKKTKATGPAQAKQNAVAFIYGRGVGDASVHGLSGFSHPLAEVFTGNGLQTQLFGQETERNVKQKSTEDGEAGRHIPSNQGEAIMGGEGSEVGMGAATALEDFHSSMMPWSRGPSLAPGSSIRGSAQKRQLSAGPSPLTGRESMLQSIHHHSDPAAPGFSSDDIAGFGSQSSRLDFEDEGFHLDLSQFDTQASSQGLDAGSQQFLGYVMAKAVEGETMPADDGYRAVDFEQLATPGIHSRAVASQAFLHILTLATKNIVAVRQESVEDMQPFGDISISVPLVAKD</sequence>
<organism evidence="1 2">
    <name type="scientific">Trichothecium roseum</name>
    <dbReference type="NCBI Taxonomy" id="47278"/>
    <lineage>
        <taxon>Eukaryota</taxon>
        <taxon>Fungi</taxon>
        <taxon>Dikarya</taxon>
        <taxon>Ascomycota</taxon>
        <taxon>Pezizomycotina</taxon>
        <taxon>Sordariomycetes</taxon>
        <taxon>Hypocreomycetidae</taxon>
        <taxon>Hypocreales</taxon>
        <taxon>Hypocreales incertae sedis</taxon>
        <taxon>Trichothecium</taxon>
    </lineage>
</organism>
<name>A0ACC0VDN6_9HYPO</name>
<dbReference type="EMBL" id="CM047940">
    <property type="protein sequence ID" value="KAI9904228.1"/>
    <property type="molecule type" value="Genomic_DNA"/>
</dbReference>
<evidence type="ECO:0000313" key="1">
    <source>
        <dbReference type="EMBL" id="KAI9904228.1"/>
    </source>
</evidence>
<accession>A0ACC0VDN6</accession>
<evidence type="ECO:0000313" key="2">
    <source>
        <dbReference type="Proteomes" id="UP001163324"/>
    </source>
</evidence>
<gene>
    <name evidence="1" type="ORF">N3K66_000757</name>
</gene>
<proteinExistence type="predicted"/>
<protein>
    <submittedName>
        <fullName evidence="1">Uncharacterized protein</fullName>
    </submittedName>
</protein>